<dbReference type="PANTHER" id="PTHR42711">
    <property type="entry name" value="ABC TRANSPORTER ATP-BINDING PROTEIN"/>
    <property type="match status" value="1"/>
</dbReference>
<dbReference type="Gene3D" id="3.40.50.300">
    <property type="entry name" value="P-loop containing nucleotide triphosphate hydrolases"/>
    <property type="match status" value="1"/>
</dbReference>
<evidence type="ECO:0000256" key="5">
    <source>
        <dbReference type="ARBA" id="ARBA00023251"/>
    </source>
</evidence>
<dbReference type="InterPro" id="IPR003439">
    <property type="entry name" value="ABC_transporter-like_ATP-bd"/>
</dbReference>
<name>A0ABW4RQV8_9ACTN</name>
<organism evidence="7 8">
    <name type="scientific">Luteococcus peritonei</name>
    <dbReference type="NCBI Taxonomy" id="88874"/>
    <lineage>
        <taxon>Bacteria</taxon>
        <taxon>Bacillati</taxon>
        <taxon>Actinomycetota</taxon>
        <taxon>Actinomycetes</taxon>
        <taxon>Propionibacteriales</taxon>
        <taxon>Propionibacteriaceae</taxon>
        <taxon>Luteococcus</taxon>
    </lineage>
</organism>
<gene>
    <name evidence="7" type="ORF">ACFSCS_00670</name>
</gene>
<evidence type="ECO:0000256" key="3">
    <source>
        <dbReference type="ARBA" id="ARBA00022741"/>
    </source>
</evidence>
<dbReference type="PROSITE" id="PS50893">
    <property type="entry name" value="ABC_TRANSPORTER_2"/>
    <property type="match status" value="1"/>
</dbReference>
<dbReference type="RefSeq" id="WP_386751646.1">
    <property type="nucleotide sequence ID" value="NZ_BAAAIX010000001.1"/>
</dbReference>
<dbReference type="Proteomes" id="UP001597326">
    <property type="component" value="Unassembled WGS sequence"/>
</dbReference>
<accession>A0ABW4RQV8</accession>
<evidence type="ECO:0000313" key="8">
    <source>
        <dbReference type="Proteomes" id="UP001597326"/>
    </source>
</evidence>
<evidence type="ECO:0000256" key="2">
    <source>
        <dbReference type="ARBA" id="ARBA00022448"/>
    </source>
</evidence>
<comment type="subcellular location">
    <subcellularLocation>
        <location evidence="1">Cell membrane</location>
        <topology evidence="1">Peripheral membrane protein</topology>
    </subcellularLocation>
</comment>
<dbReference type="CDD" id="cd03230">
    <property type="entry name" value="ABC_DR_subfamily_A"/>
    <property type="match status" value="1"/>
</dbReference>
<feature type="domain" description="ABC transporter" evidence="6">
    <location>
        <begin position="9"/>
        <end position="232"/>
    </location>
</feature>
<reference evidence="8" key="1">
    <citation type="journal article" date="2019" name="Int. J. Syst. Evol. Microbiol.">
        <title>The Global Catalogue of Microorganisms (GCM) 10K type strain sequencing project: providing services to taxonomists for standard genome sequencing and annotation.</title>
        <authorList>
            <consortium name="The Broad Institute Genomics Platform"/>
            <consortium name="The Broad Institute Genome Sequencing Center for Infectious Disease"/>
            <person name="Wu L."/>
            <person name="Ma J."/>
        </authorList>
    </citation>
    <scope>NUCLEOTIDE SEQUENCE [LARGE SCALE GENOMIC DNA]</scope>
    <source>
        <strain evidence="8">CAIM 431</strain>
    </source>
</reference>
<proteinExistence type="predicted"/>
<dbReference type="SUPFAM" id="SSF52540">
    <property type="entry name" value="P-loop containing nucleoside triphosphate hydrolases"/>
    <property type="match status" value="1"/>
</dbReference>
<keyword evidence="2" id="KW-0813">Transport</keyword>
<keyword evidence="5" id="KW-0046">Antibiotic resistance</keyword>
<evidence type="ECO:0000256" key="4">
    <source>
        <dbReference type="ARBA" id="ARBA00022840"/>
    </source>
</evidence>
<dbReference type="InterPro" id="IPR050763">
    <property type="entry name" value="ABC_transporter_ATP-binding"/>
</dbReference>
<dbReference type="InterPro" id="IPR027417">
    <property type="entry name" value="P-loop_NTPase"/>
</dbReference>
<keyword evidence="3" id="KW-0547">Nucleotide-binding</keyword>
<comment type="caution">
    <text evidence="7">The sequence shown here is derived from an EMBL/GenBank/DDBJ whole genome shotgun (WGS) entry which is preliminary data.</text>
</comment>
<dbReference type="GO" id="GO:0005524">
    <property type="term" value="F:ATP binding"/>
    <property type="evidence" value="ECO:0007669"/>
    <property type="project" value="UniProtKB-KW"/>
</dbReference>
<sequence>MNQTSAAALELQGVSKRFGSKAALDGLGLHAAPGEITAVLGPNGAGKTTMIRCCTGLLTPDAGTVTVLGHPAGSPEASTRIGVMPQSTGAWSGIGAAELLRYLAGMYANPQPVDELIELFGIGDFARTPYRRLSGGQQQSVNLAGALVGRPELVFLDEPTAGMDPHVRRHTWGIIRSLRADGVAVVLTTHAMDEATQLADYVWMVDRGHVVVDGTVDELTREASLEDVFLANTTAPVPGGTR</sequence>
<evidence type="ECO:0000256" key="1">
    <source>
        <dbReference type="ARBA" id="ARBA00004202"/>
    </source>
</evidence>
<dbReference type="InterPro" id="IPR003593">
    <property type="entry name" value="AAA+_ATPase"/>
</dbReference>
<evidence type="ECO:0000313" key="7">
    <source>
        <dbReference type="EMBL" id="MFD1888701.1"/>
    </source>
</evidence>
<keyword evidence="4 7" id="KW-0067">ATP-binding</keyword>
<evidence type="ECO:0000259" key="6">
    <source>
        <dbReference type="PROSITE" id="PS50893"/>
    </source>
</evidence>
<dbReference type="Pfam" id="PF00005">
    <property type="entry name" value="ABC_tran"/>
    <property type="match status" value="1"/>
</dbReference>
<dbReference type="EMBL" id="JBHUFZ010000001">
    <property type="protein sequence ID" value="MFD1888701.1"/>
    <property type="molecule type" value="Genomic_DNA"/>
</dbReference>
<dbReference type="PANTHER" id="PTHR42711:SF16">
    <property type="entry name" value="ABC TRANSPORTER ATP-BINDING PROTEIN"/>
    <property type="match status" value="1"/>
</dbReference>
<keyword evidence="8" id="KW-1185">Reference proteome</keyword>
<protein>
    <submittedName>
        <fullName evidence="7">ABC transporter ATP-binding protein</fullName>
    </submittedName>
</protein>
<dbReference type="SMART" id="SM00382">
    <property type="entry name" value="AAA"/>
    <property type="match status" value="1"/>
</dbReference>